<name>X0UF65_9ZZZZ</name>
<dbReference type="AlphaFoldDB" id="X0UF65"/>
<comment type="caution">
    <text evidence="1">The sequence shown here is derived from an EMBL/GenBank/DDBJ whole genome shotgun (WGS) entry which is preliminary data.</text>
</comment>
<evidence type="ECO:0000313" key="1">
    <source>
        <dbReference type="EMBL" id="GAG04245.1"/>
    </source>
</evidence>
<organism evidence="1">
    <name type="scientific">marine sediment metagenome</name>
    <dbReference type="NCBI Taxonomy" id="412755"/>
    <lineage>
        <taxon>unclassified sequences</taxon>
        <taxon>metagenomes</taxon>
        <taxon>ecological metagenomes</taxon>
    </lineage>
</organism>
<protein>
    <submittedName>
        <fullName evidence="1">Uncharacterized protein</fullName>
    </submittedName>
</protein>
<gene>
    <name evidence="1" type="ORF">S01H1_45975</name>
</gene>
<reference evidence="1" key="1">
    <citation type="journal article" date="2014" name="Front. Microbiol.">
        <title>High frequency of phylogenetically diverse reductive dehalogenase-homologous genes in deep subseafloor sedimentary metagenomes.</title>
        <authorList>
            <person name="Kawai M."/>
            <person name="Futagami T."/>
            <person name="Toyoda A."/>
            <person name="Takaki Y."/>
            <person name="Nishi S."/>
            <person name="Hori S."/>
            <person name="Arai W."/>
            <person name="Tsubouchi T."/>
            <person name="Morono Y."/>
            <person name="Uchiyama I."/>
            <person name="Ito T."/>
            <person name="Fujiyama A."/>
            <person name="Inagaki F."/>
            <person name="Takami H."/>
        </authorList>
    </citation>
    <scope>NUCLEOTIDE SEQUENCE</scope>
    <source>
        <strain evidence="1">Expedition CK06-06</strain>
    </source>
</reference>
<dbReference type="EMBL" id="BARS01029414">
    <property type="protein sequence ID" value="GAG04245.1"/>
    <property type="molecule type" value="Genomic_DNA"/>
</dbReference>
<sequence>MIHRGLNEIIGKLHIKMAKGQRPKRRLDVTIRLYANKMVARSVHYAASLTKRGVTIRKVSEEDLY</sequence>
<accession>X0UF65</accession>
<proteinExistence type="predicted"/>